<dbReference type="Proteomes" id="UP001318040">
    <property type="component" value="Chromosome 37"/>
</dbReference>
<evidence type="ECO:0000256" key="4">
    <source>
        <dbReference type="SAM" id="MobiDB-lite"/>
    </source>
</evidence>
<dbReference type="PROSITE" id="PS00678">
    <property type="entry name" value="WD_REPEATS_1"/>
    <property type="match status" value="1"/>
</dbReference>
<dbReference type="PANTHER" id="PTHR13720">
    <property type="entry name" value="WD-40 REPEAT PROTEIN"/>
    <property type="match status" value="1"/>
</dbReference>
<dbReference type="GO" id="GO:0005929">
    <property type="term" value="C:cilium"/>
    <property type="evidence" value="ECO:0007669"/>
    <property type="project" value="UniProtKB-ARBA"/>
</dbReference>
<accession>A0AAJ7X6W5</accession>
<feature type="domain" description="WDR90/POC16 second beta-propeller" evidence="7">
    <location>
        <begin position="792"/>
        <end position="1096"/>
    </location>
</feature>
<feature type="region of interest" description="Disordered" evidence="4">
    <location>
        <begin position="1182"/>
        <end position="1202"/>
    </location>
</feature>
<dbReference type="Pfam" id="PF23393">
    <property type="entry name" value="Beta-prop_WDR90_POC16_2nd"/>
    <property type="match status" value="1"/>
</dbReference>
<sequence length="1924" mass="207390">MAYLWQHPYVNVFKHCKVDEWKKASKEGEVTSAMDKTIKATVYKVVGHIPAANYIQLPKTSTQSLGLTGRYLYLLFKPIPTKHFIVHLDVSTEENQVVRISFSSLFREFKVTATWLQFPFVCGPARGLLHEPSEHSTTRGKCAPVPMDARWTCLVLDLHYVLSIYLNRRYSHLKAVRLCCSMLVRNLFTSDTLYQPGAPVVACGRSGQLPQGLGAMPREMAFYLPKGASWHDVYDFIRFPDLSLQDKEKTSSETKGEESETSAGFPRPVSVSRAVRDRVSLVQQLTSPPQGQRAPTKPLPFPSATAAHSQQELFSTSGTTFATETGGMGRFESQLTLDRPESGFCLANGKTGAQRSPPSRCDGNDAEDGGGSSAAEDTGELSVFRSRGGDVHVVTSRSGDVSVHRHSQRLAQIGDKTISPERLSEYYDEERSPLQPDPILALRRVIGFGGGTTRHALWTRQGDVIVYPCHAIIIAVEITTGNQRFLTGHSDKVTALTMNGASTLLASAQAGAVSLLRVWDFSSGECLSVFTPHLHALSSLSFSHSGAVLCGVGKDSHEKNTVVVWDTSRLRTGGLVSVVARTHTDVDLHTIKIASFDDTRMVSCGRGSVRLWRVRGSALRSCPVDLAEFHAAHFTDVAFEEGLPADREPHDRTLFACSKSGHILEIDYKNVTIRNVRRLLPSPGVRASYDAGKRAPPSGPGIGINSMSVSEGLCATGSDDGFLRLWLLDFSTMLLEAEHEAPVSAVAISADGRRVLAATAGPAGASLGFLEVASRHYATLARSHAGPVLGCSADGARRHLVTVGRDASVRVWDSDNGQQLLDFSTLAVVPCVVCCHPVRQLLACGFSDGSLRAFSVASTALLAEHKQHRGQITALAFSRSGEFMYSACSLGSLAMYDASDDDLPALRVLGNVVATRGRRAADEEEDDGDDAPSVLALSTDGRRLAFVGPSQDAVTVMDARSLEEVLRVSVSAGTATGHEDPGPERALAVRFAPPDSSRLLVLMRSRRIVVLDAATGRNLRELSAAHHTRCVSTDVSEDGRFFATAGDRVVKVWDARAQHRTDAQTFIGHSESVRHVMFTPDQLGLVSVGDAILIWDFLALPAFREKMNGRAPKGSPKKLHGRAVHRVDPDVAAGASALVSSLPILDVSSIRGPVATKASSPWAARRPDGTQGREVVIHPGEVSRRGGASGEEMDWSGGRCRSRGGRRTVVIVNEKTGDRSVATRLIATPRKRKPQQEEGAKDVTVASDGEGRGPALPYCHFQARRGVTEHPPQQQQQPTTAGELPGLRLKAVVGYNGNGRGNLVWRPDNGLLAYSSGCVVVVEELRSGDQRHLLGHQREISTLAISHDAQTLVSASCGQMCMWDVASGVCRSGPSHHRGDVQALAFSRDDRFLLSLGDGRDGSLALWAVQQDVSLLASVRCPVPAHALAFRPGRAGEFVCAASGHIAFGLVEQRGREFGLSLDMVAVPPELGGAEVTCVCYGAGGVVFAGTSSGLVSVWDSERKSCFLTWEADSLALGVLECRGHSLVTAGAGRRLRRWSVASVDAARVQERGTRGADCVVLEAELRLDASAVSAAFDDDLDMGVVGTAVGTVWFIGWAECSSMRLVSGHAEQVTGLAFSPDEALFASSAADGSLRVWDARSLELSVQFQVLQQTCECVAWSRVPARRSRFSRLVAAGYGDGAVRLFSLRSVEMVLKMRSHGSAVTALAFSTDGEFLVSGARDGLVVVSSLHTGATARVVTDHRPSPISAIDCVHSQHGGEMWLAASRDSRVSIWSCDWLRDRCDLVDWLTFPALSAGLDDTQSGRSTPPSLAVFCPGDVDTVVYAGYGLQREIVFYSLRLKQVVRKLPLDNWALSLDLSCNGDLIAVGTYERLVGLMDPASGRFRSVWGHEDAVRACRFSPSARRLFTAAHGAIFVWEVCNSA</sequence>
<evidence type="ECO:0000256" key="2">
    <source>
        <dbReference type="ARBA" id="ARBA00022737"/>
    </source>
</evidence>
<dbReference type="SUPFAM" id="SSF50998">
    <property type="entry name" value="Quinoprotein alcohol dehydrogenase-like"/>
    <property type="match status" value="3"/>
</dbReference>
<feature type="region of interest" description="Disordered" evidence="4">
    <location>
        <begin position="348"/>
        <end position="377"/>
    </location>
</feature>
<evidence type="ECO:0000259" key="7">
    <source>
        <dbReference type="Pfam" id="PF23393"/>
    </source>
</evidence>
<dbReference type="PROSITE" id="PS50294">
    <property type="entry name" value="WD_REPEATS_REGION"/>
    <property type="match status" value="2"/>
</dbReference>
<dbReference type="PANTHER" id="PTHR13720:SF24">
    <property type="entry name" value="WD REPEAT-CONTAINING PROTEIN 90"/>
    <property type="match status" value="1"/>
</dbReference>
<feature type="domain" description="CFA20" evidence="5">
    <location>
        <begin position="5"/>
        <end position="121"/>
    </location>
</feature>
<feature type="region of interest" description="Disordered" evidence="4">
    <location>
        <begin position="1229"/>
        <end position="1252"/>
    </location>
</feature>
<evidence type="ECO:0000256" key="3">
    <source>
        <dbReference type="PROSITE-ProRule" id="PRU00221"/>
    </source>
</evidence>
<evidence type="ECO:0000313" key="8">
    <source>
        <dbReference type="Proteomes" id="UP001318040"/>
    </source>
</evidence>
<dbReference type="CTD" id="197335"/>
<dbReference type="InterPro" id="IPR055440">
    <property type="entry name" value="Beta-prop_WDR90_4th"/>
</dbReference>
<dbReference type="Gene3D" id="2.130.10.10">
    <property type="entry name" value="YVTN repeat-like/Quinoprotein amine dehydrogenase"/>
    <property type="match status" value="6"/>
</dbReference>
<evidence type="ECO:0000256" key="1">
    <source>
        <dbReference type="ARBA" id="ARBA00022574"/>
    </source>
</evidence>
<dbReference type="RefSeq" id="XP_032823267.1">
    <property type="nucleotide sequence ID" value="XM_032967376.1"/>
</dbReference>
<dbReference type="InterPro" id="IPR055441">
    <property type="entry name" value="Beta-prop_WDR90_POC16_2nd"/>
</dbReference>
<dbReference type="InterPro" id="IPR001680">
    <property type="entry name" value="WD40_rpt"/>
</dbReference>
<feature type="region of interest" description="Disordered" evidence="4">
    <location>
        <begin position="247"/>
        <end position="270"/>
    </location>
</feature>
<dbReference type="Pfam" id="PF23342">
    <property type="entry name" value="WDR90_beta-prop_4th"/>
    <property type="match status" value="1"/>
</dbReference>
<keyword evidence="8" id="KW-1185">Reference proteome</keyword>
<dbReference type="InterPro" id="IPR019775">
    <property type="entry name" value="WD40_repeat_CS"/>
</dbReference>
<evidence type="ECO:0000259" key="6">
    <source>
        <dbReference type="Pfam" id="PF23342"/>
    </source>
</evidence>
<protein>
    <submittedName>
        <fullName evidence="9">WD repeat-containing protein 90</fullName>
    </submittedName>
</protein>
<feature type="repeat" description="WD" evidence="3">
    <location>
        <begin position="1607"/>
        <end position="1648"/>
    </location>
</feature>
<dbReference type="Pfam" id="PF05018">
    <property type="entry name" value="CFA20_dom"/>
    <property type="match status" value="2"/>
</dbReference>
<evidence type="ECO:0000259" key="5">
    <source>
        <dbReference type="Pfam" id="PF05018"/>
    </source>
</evidence>
<dbReference type="InterPro" id="IPR011047">
    <property type="entry name" value="Quinoprotein_ADH-like_sf"/>
</dbReference>
<feature type="repeat" description="WD" evidence="3">
    <location>
        <begin position="781"/>
        <end position="822"/>
    </location>
</feature>
<dbReference type="SMART" id="SM00320">
    <property type="entry name" value="WD40"/>
    <property type="match status" value="18"/>
</dbReference>
<dbReference type="InterPro" id="IPR015943">
    <property type="entry name" value="WD40/YVTN_repeat-like_dom_sf"/>
</dbReference>
<feature type="domain" description="CFA20" evidence="5">
    <location>
        <begin position="141"/>
        <end position="195"/>
    </location>
</feature>
<dbReference type="FunFam" id="2.130.10.10:FF:001417">
    <property type="entry name" value="WD repeat domain 90"/>
    <property type="match status" value="1"/>
</dbReference>
<dbReference type="KEGG" id="pmrn:116949743"/>
<keyword evidence="2" id="KW-0677">Repeat</keyword>
<proteinExistence type="predicted"/>
<feature type="region of interest" description="Disordered" evidence="4">
    <location>
        <begin position="284"/>
        <end position="312"/>
    </location>
</feature>
<dbReference type="GO" id="GO:0005814">
    <property type="term" value="C:centriole"/>
    <property type="evidence" value="ECO:0007669"/>
    <property type="project" value="TreeGrafter"/>
</dbReference>
<dbReference type="InterPro" id="IPR050630">
    <property type="entry name" value="WD_repeat_EMAP"/>
</dbReference>
<dbReference type="Pfam" id="PF00400">
    <property type="entry name" value="WD40"/>
    <property type="match status" value="2"/>
</dbReference>
<gene>
    <name evidence="9" type="primary">WDR90</name>
</gene>
<evidence type="ECO:0000313" key="9">
    <source>
        <dbReference type="RefSeq" id="XP_032823267.1"/>
    </source>
</evidence>
<feature type="repeat" description="WD" evidence="3">
    <location>
        <begin position="1698"/>
        <end position="1739"/>
    </location>
</feature>
<dbReference type="PROSITE" id="PS50082">
    <property type="entry name" value="WD_REPEATS_2"/>
    <property type="match status" value="3"/>
</dbReference>
<dbReference type="InterPro" id="IPR007714">
    <property type="entry name" value="CFA20_dom"/>
</dbReference>
<organism evidence="8 9">
    <name type="scientific">Petromyzon marinus</name>
    <name type="common">Sea lamprey</name>
    <dbReference type="NCBI Taxonomy" id="7757"/>
    <lineage>
        <taxon>Eukaryota</taxon>
        <taxon>Metazoa</taxon>
        <taxon>Chordata</taxon>
        <taxon>Craniata</taxon>
        <taxon>Vertebrata</taxon>
        <taxon>Cyclostomata</taxon>
        <taxon>Hyperoartia</taxon>
        <taxon>Petromyzontiformes</taxon>
        <taxon>Petromyzontidae</taxon>
        <taxon>Petromyzon</taxon>
    </lineage>
</organism>
<feature type="compositionally biased region" description="Basic and acidic residues" evidence="4">
    <location>
        <begin position="247"/>
        <end position="258"/>
    </location>
</feature>
<name>A0AAJ7X6W5_PETMA</name>
<keyword evidence="1 3" id="KW-0853">WD repeat</keyword>
<reference evidence="9" key="1">
    <citation type="submission" date="2025-08" db="UniProtKB">
        <authorList>
            <consortium name="RefSeq"/>
        </authorList>
    </citation>
    <scope>IDENTIFICATION</scope>
    <source>
        <tissue evidence="9">Sperm</tissue>
    </source>
</reference>
<feature type="domain" description="WDR90 4th beta-propeller" evidence="6">
    <location>
        <begin position="1613"/>
        <end position="1921"/>
    </location>
</feature>